<keyword evidence="4" id="KW-0256">Endoplasmic reticulum</keyword>
<organism evidence="8 9">
    <name type="scientific">Wickerhamomyces pijperi</name>
    <name type="common">Yeast</name>
    <name type="synonym">Pichia pijperi</name>
    <dbReference type="NCBI Taxonomy" id="599730"/>
    <lineage>
        <taxon>Eukaryota</taxon>
        <taxon>Fungi</taxon>
        <taxon>Dikarya</taxon>
        <taxon>Ascomycota</taxon>
        <taxon>Saccharomycotina</taxon>
        <taxon>Saccharomycetes</taxon>
        <taxon>Phaffomycetales</taxon>
        <taxon>Wickerhamomycetaceae</taxon>
        <taxon>Wickerhamomyces</taxon>
    </lineage>
</organism>
<feature type="transmembrane region" description="Helical" evidence="7">
    <location>
        <begin position="76"/>
        <end position="95"/>
    </location>
</feature>
<accession>A0A9P8Q543</accession>
<gene>
    <name evidence="8" type="ORF">WICPIJ_005867</name>
</gene>
<evidence type="ECO:0000256" key="4">
    <source>
        <dbReference type="ARBA" id="ARBA00022824"/>
    </source>
</evidence>
<evidence type="ECO:0000313" key="9">
    <source>
        <dbReference type="Proteomes" id="UP000774326"/>
    </source>
</evidence>
<dbReference type="GO" id="GO:0016126">
    <property type="term" value="P:sterol biosynthetic process"/>
    <property type="evidence" value="ECO:0007669"/>
    <property type="project" value="TreeGrafter"/>
</dbReference>
<dbReference type="EMBL" id="JAEUBG010003215">
    <property type="protein sequence ID" value="KAH3683170.1"/>
    <property type="molecule type" value="Genomic_DNA"/>
</dbReference>
<name>A0A9P8Q543_WICPI</name>
<dbReference type="OrthoDB" id="205546at2759"/>
<protein>
    <submittedName>
        <fullName evidence="8">Uncharacterized protein</fullName>
    </submittedName>
</protein>
<feature type="transmembrane region" description="Helical" evidence="7">
    <location>
        <begin position="132"/>
        <end position="154"/>
    </location>
</feature>
<comment type="caution">
    <text evidence="8">The sequence shown here is derived from an EMBL/GenBank/DDBJ whole genome shotgun (WGS) entry which is preliminary data.</text>
</comment>
<keyword evidence="3 7" id="KW-0812">Transmembrane</keyword>
<keyword evidence="9" id="KW-1185">Reference proteome</keyword>
<reference evidence="8" key="1">
    <citation type="journal article" date="2021" name="Open Biol.">
        <title>Shared evolutionary footprints suggest mitochondrial oxidative damage underlies multiple complex I losses in fungi.</title>
        <authorList>
            <person name="Schikora-Tamarit M.A."/>
            <person name="Marcet-Houben M."/>
            <person name="Nosek J."/>
            <person name="Gabaldon T."/>
        </authorList>
    </citation>
    <scope>NUCLEOTIDE SEQUENCE</scope>
    <source>
        <strain evidence="8">CBS2887</strain>
    </source>
</reference>
<dbReference type="PANTHER" id="PTHR15301:SF3">
    <property type="entry name" value="PROTEIN NSG1-RELATED"/>
    <property type="match status" value="1"/>
</dbReference>
<keyword evidence="6 7" id="KW-0472">Membrane</keyword>
<comment type="subcellular location">
    <subcellularLocation>
        <location evidence="1">Endoplasmic reticulum membrane</location>
        <topology evidence="1">Multi-pass membrane protein</topology>
    </subcellularLocation>
</comment>
<evidence type="ECO:0000256" key="7">
    <source>
        <dbReference type="SAM" id="Phobius"/>
    </source>
</evidence>
<feature type="transmembrane region" description="Helical" evidence="7">
    <location>
        <begin position="223"/>
        <end position="240"/>
    </location>
</feature>
<dbReference type="Proteomes" id="UP000774326">
    <property type="component" value="Unassembled WGS sequence"/>
</dbReference>
<comment type="similarity">
    <text evidence="2">Belongs to the INSIG family.</text>
</comment>
<evidence type="ECO:0000256" key="6">
    <source>
        <dbReference type="ARBA" id="ARBA00023136"/>
    </source>
</evidence>
<dbReference type="Pfam" id="PF07281">
    <property type="entry name" value="INSIG"/>
    <property type="match status" value="1"/>
</dbReference>
<sequence>MTTSNIIDQDIELEKAPLYEIYEQANLNDEEVESDLKALNILNKSKLSIDDEEEEEGEEESDKDNARIISSKSQTLGFVTILKNFFILGNLGVLFNKLGGQIHDNHILYKNLASKPLQISAQLINFLNIPEYYIFAIQGIVFGSLLPLLDYTVFSRYANSKMKSKKLKEIKSTSSIIRSLAAFLGVAFAFRKIEWTSSIQASFAWTLLNPCLWLLLDGSFSGLATSLISAIVAVLISVAFDVEPLPTDWFQDTELLAVNLWLANFFFFGLLIFGKIGRSLYNQ</sequence>
<feature type="transmembrane region" description="Helical" evidence="7">
    <location>
        <begin position="260"/>
        <end position="277"/>
    </location>
</feature>
<evidence type="ECO:0000256" key="2">
    <source>
        <dbReference type="ARBA" id="ARBA00007475"/>
    </source>
</evidence>
<dbReference type="InterPro" id="IPR025929">
    <property type="entry name" value="INSIG_fam"/>
</dbReference>
<evidence type="ECO:0000313" key="8">
    <source>
        <dbReference type="EMBL" id="KAH3683170.1"/>
    </source>
</evidence>
<evidence type="ECO:0000256" key="5">
    <source>
        <dbReference type="ARBA" id="ARBA00022989"/>
    </source>
</evidence>
<evidence type="ECO:0000256" key="1">
    <source>
        <dbReference type="ARBA" id="ARBA00004477"/>
    </source>
</evidence>
<proteinExistence type="inferred from homology"/>
<dbReference type="AlphaFoldDB" id="A0A9P8Q543"/>
<reference evidence="8" key="2">
    <citation type="submission" date="2021-01" db="EMBL/GenBank/DDBJ databases">
        <authorList>
            <person name="Schikora-Tamarit M.A."/>
        </authorList>
    </citation>
    <scope>NUCLEOTIDE SEQUENCE</scope>
    <source>
        <strain evidence="8">CBS2887</strain>
    </source>
</reference>
<keyword evidence="5 7" id="KW-1133">Transmembrane helix</keyword>
<evidence type="ECO:0000256" key="3">
    <source>
        <dbReference type="ARBA" id="ARBA00022692"/>
    </source>
</evidence>
<dbReference type="PANTHER" id="PTHR15301">
    <property type="entry name" value="INSULIN-INDUCED GENE 1"/>
    <property type="match status" value="1"/>
</dbReference>
<dbReference type="GO" id="GO:0005789">
    <property type="term" value="C:endoplasmic reticulum membrane"/>
    <property type="evidence" value="ECO:0007669"/>
    <property type="project" value="UniProtKB-SubCell"/>
</dbReference>